<evidence type="ECO:0000256" key="7">
    <source>
        <dbReference type="ARBA" id="ARBA00023146"/>
    </source>
</evidence>
<dbReference type="PRINTS" id="PR01038">
    <property type="entry name" value="TRNASYNTHARG"/>
</dbReference>
<dbReference type="GO" id="GO:0004814">
    <property type="term" value="F:arginine-tRNA ligase activity"/>
    <property type="evidence" value="ECO:0007669"/>
    <property type="project" value="UniProtKB-EC"/>
</dbReference>
<comment type="caution">
    <text evidence="13">The sequence shown here is derived from an EMBL/GenBank/DDBJ whole genome shotgun (WGS) entry which is preliminary data.</text>
</comment>
<evidence type="ECO:0000313" key="13">
    <source>
        <dbReference type="EMBL" id="MEA5522653.1"/>
    </source>
</evidence>
<accession>A0ABU5U618</accession>
<comment type="similarity">
    <text evidence="1 9 10">Belongs to the class-I aminoacyl-tRNA synthetase family.</text>
</comment>
<dbReference type="InterPro" id="IPR001278">
    <property type="entry name" value="Arg-tRNA-ligase"/>
</dbReference>
<dbReference type="EMBL" id="JAYGHT010000191">
    <property type="protein sequence ID" value="MEA5522653.1"/>
    <property type="molecule type" value="Genomic_DNA"/>
</dbReference>
<evidence type="ECO:0000256" key="2">
    <source>
        <dbReference type="ARBA" id="ARBA00022490"/>
    </source>
</evidence>
<dbReference type="InterPro" id="IPR001412">
    <property type="entry name" value="aa-tRNA-synth_I_CS"/>
</dbReference>
<dbReference type="PROSITE" id="PS00178">
    <property type="entry name" value="AA_TRNA_LIGASE_I"/>
    <property type="match status" value="1"/>
</dbReference>
<keyword evidence="5 9" id="KW-0067">ATP-binding</keyword>
<organism evidence="13 14">
    <name type="scientific">Limnoraphis robusta CCNP1315</name>
    <dbReference type="NCBI Taxonomy" id="3110306"/>
    <lineage>
        <taxon>Bacteria</taxon>
        <taxon>Bacillati</taxon>
        <taxon>Cyanobacteriota</taxon>
        <taxon>Cyanophyceae</taxon>
        <taxon>Oscillatoriophycideae</taxon>
        <taxon>Oscillatoriales</taxon>
        <taxon>Sirenicapillariaceae</taxon>
        <taxon>Limnoraphis</taxon>
    </lineage>
</organism>
<dbReference type="Pfam" id="PF03485">
    <property type="entry name" value="Arg_tRNA_synt_N"/>
    <property type="match status" value="1"/>
</dbReference>
<keyword evidence="14" id="KW-1185">Reference proteome</keyword>
<protein>
    <recommendedName>
        <fullName evidence="9">Arginine--tRNA ligase</fullName>
        <ecNumber evidence="9">6.1.1.19</ecNumber>
    </recommendedName>
    <alternativeName>
        <fullName evidence="9">Arginyl-tRNA synthetase</fullName>
        <shortName evidence="9">ArgRS</shortName>
    </alternativeName>
</protein>
<dbReference type="SUPFAM" id="SSF55190">
    <property type="entry name" value="Arginyl-tRNA synthetase (ArgRS), N-terminal 'additional' domain"/>
    <property type="match status" value="1"/>
</dbReference>
<evidence type="ECO:0000256" key="4">
    <source>
        <dbReference type="ARBA" id="ARBA00022741"/>
    </source>
</evidence>
<dbReference type="SMART" id="SM01016">
    <property type="entry name" value="Arg_tRNA_synt_N"/>
    <property type="match status" value="1"/>
</dbReference>
<dbReference type="InterPro" id="IPR036695">
    <property type="entry name" value="Arg-tRNA-synth_N_sf"/>
</dbReference>
<reference evidence="13 14" key="1">
    <citation type="submission" date="2023-12" db="EMBL/GenBank/DDBJ databases">
        <title>Baltic Sea Cyanobacteria.</title>
        <authorList>
            <person name="Delbaje E."/>
            <person name="Fewer D.P."/>
            <person name="Shishido T.K."/>
        </authorList>
    </citation>
    <scope>NUCLEOTIDE SEQUENCE [LARGE SCALE GENOMIC DNA]</scope>
    <source>
        <strain evidence="13 14">CCNP 1315</strain>
    </source>
</reference>
<dbReference type="SUPFAM" id="SSF52374">
    <property type="entry name" value="Nucleotidylyl transferase"/>
    <property type="match status" value="1"/>
</dbReference>
<dbReference type="Gene3D" id="1.10.730.10">
    <property type="entry name" value="Isoleucyl-tRNA Synthetase, Domain 1"/>
    <property type="match status" value="1"/>
</dbReference>
<evidence type="ECO:0000259" key="12">
    <source>
        <dbReference type="SMART" id="SM01016"/>
    </source>
</evidence>
<dbReference type="PANTHER" id="PTHR11956:SF5">
    <property type="entry name" value="ARGININE--TRNA LIGASE, CYTOPLASMIC"/>
    <property type="match status" value="1"/>
</dbReference>
<dbReference type="InterPro" id="IPR009080">
    <property type="entry name" value="tRNAsynth_Ia_anticodon-bd"/>
</dbReference>
<comment type="subunit">
    <text evidence="9">Monomer.</text>
</comment>
<evidence type="ECO:0000256" key="6">
    <source>
        <dbReference type="ARBA" id="ARBA00022917"/>
    </source>
</evidence>
<keyword evidence="6 9" id="KW-0648">Protein biosynthesis</keyword>
<dbReference type="Gene3D" id="3.40.50.620">
    <property type="entry name" value="HUPs"/>
    <property type="match status" value="1"/>
</dbReference>
<dbReference type="RefSeq" id="WP_323220788.1">
    <property type="nucleotide sequence ID" value="NZ_JAYGHT010000191.1"/>
</dbReference>
<keyword evidence="7 9" id="KW-0030">Aminoacyl-tRNA synthetase</keyword>
<proteinExistence type="inferred from homology"/>
<evidence type="ECO:0000256" key="9">
    <source>
        <dbReference type="HAMAP-Rule" id="MF_00123"/>
    </source>
</evidence>
<feature type="domain" description="DALR anticodon binding" evidence="11">
    <location>
        <begin position="468"/>
        <end position="585"/>
    </location>
</feature>
<evidence type="ECO:0000259" key="11">
    <source>
        <dbReference type="SMART" id="SM00836"/>
    </source>
</evidence>
<dbReference type="InterPro" id="IPR008909">
    <property type="entry name" value="DALR_anticod-bd"/>
</dbReference>
<dbReference type="HAMAP" id="MF_00123">
    <property type="entry name" value="Arg_tRNA_synth"/>
    <property type="match status" value="1"/>
</dbReference>
<dbReference type="PANTHER" id="PTHR11956">
    <property type="entry name" value="ARGINYL-TRNA SYNTHETASE"/>
    <property type="match status" value="1"/>
</dbReference>
<dbReference type="CDD" id="cd00671">
    <property type="entry name" value="ArgRS_core"/>
    <property type="match status" value="1"/>
</dbReference>
<dbReference type="Pfam" id="PF05746">
    <property type="entry name" value="DALR_1"/>
    <property type="match status" value="1"/>
</dbReference>
<gene>
    <name evidence="9 13" type="primary">argS</name>
    <name evidence="13" type="ORF">VB854_27355</name>
</gene>
<dbReference type="InterPro" id="IPR005148">
    <property type="entry name" value="Arg-tRNA-synth_N"/>
</dbReference>
<evidence type="ECO:0000256" key="1">
    <source>
        <dbReference type="ARBA" id="ARBA00005594"/>
    </source>
</evidence>
<keyword evidence="4 9" id="KW-0547">Nucleotide-binding</keyword>
<dbReference type="Pfam" id="PF00750">
    <property type="entry name" value="tRNA-synt_1d"/>
    <property type="match status" value="1"/>
</dbReference>
<dbReference type="SUPFAM" id="SSF47323">
    <property type="entry name" value="Anticodon-binding domain of a subclass of class I aminoacyl-tRNA synthetases"/>
    <property type="match status" value="1"/>
</dbReference>
<feature type="short sequence motif" description="'HIGH' region" evidence="9">
    <location>
        <begin position="126"/>
        <end position="136"/>
    </location>
</feature>
<comment type="subcellular location">
    <subcellularLocation>
        <location evidence="9">Cytoplasm</location>
    </subcellularLocation>
</comment>
<dbReference type="EC" id="6.1.1.19" evidence="9"/>
<feature type="domain" description="Arginyl tRNA synthetase N-terminal" evidence="12">
    <location>
        <begin position="6"/>
        <end position="90"/>
    </location>
</feature>
<dbReference type="Proteomes" id="UP001301728">
    <property type="component" value="Unassembled WGS sequence"/>
</dbReference>
<comment type="catalytic activity">
    <reaction evidence="8 9">
        <text>tRNA(Arg) + L-arginine + ATP = L-arginyl-tRNA(Arg) + AMP + diphosphate</text>
        <dbReference type="Rhea" id="RHEA:20301"/>
        <dbReference type="Rhea" id="RHEA-COMP:9658"/>
        <dbReference type="Rhea" id="RHEA-COMP:9673"/>
        <dbReference type="ChEBI" id="CHEBI:30616"/>
        <dbReference type="ChEBI" id="CHEBI:32682"/>
        <dbReference type="ChEBI" id="CHEBI:33019"/>
        <dbReference type="ChEBI" id="CHEBI:78442"/>
        <dbReference type="ChEBI" id="CHEBI:78513"/>
        <dbReference type="ChEBI" id="CHEBI:456215"/>
        <dbReference type="EC" id="6.1.1.19"/>
    </reaction>
</comment>
<evidence type="ECO:0000256" key="10">
    <source>
        <dbReference type="RuleBase" id="RU363038"/>
    </source>
</evidence>
<evidence type="ECO:0000313" key="14">
    <source>
        <dbReference type="Proteomes" id="UP001301728"/>
    </source>
</evidence>
<dbReference type="NCBIfam" id="TIGR00456">
    <property type="entry name" value="argS"/>
    <property type="match status" value="1"/>
</dbReference>
<dbReference type="SMART" id="SM00836">
    <property type="entry name" value="DALR_1"/>
    <property type="match status" value="1"/>
</dbReference>
<evidence type="ECO:0000256" key="8">
    <source>
        <dbReference type="ARBA" id="ARBA00049339"/>
    </source>
</evidence>
<sequence>MPSTVEQLKAKFDNAIIAAFGEEMAGIDPMLVPASNPKFGDYQCNVAMSLTKVLKNNPKAIATQIIEKLDISEICQPPEIAGPGFINLRLKPEYLEAKLNTILTDERLGIPRVDHPQKVIVDFSSPNIAKEMHVGHLRSTIIGDSIARILEFLGHDILRLNHVGDWGTQFGMLITYLREVYPEALTTADALDIGDLVAFYRQAKVRFDEDEDFKETARQEVVKLQAGAEDSRRAWQLLCEQSRREFQVIYDLLDIKLEERGESFYNPFLSEVVADLEKTGLLEENQGAKCVFLDGFQNKEGEALPLIVQKSDGGYNYATTDLAALRYRINQDEADRMIYVTDAGQANHFTQVWQVARKAGWIPDNVEVVHVPFGLVLGEDGKKLKTRSGETVRLRELLDEAINRTEKDLETRIKEEERTESQAFIDDVAKVVGMSAVKYADLSQNRTSNYVFSFDKMLSLQGNTAPYLLYAYVRIQGIRRKGEIDFKQVGTEAKMQLQEEAEFTLAKHLLQLNEVIEAVATDLLPNRLCQYLFELSQKFNQFYDQCPVLKAEDAQRISRLGLCDLTARTLKLGLSLLGISVLERM</sequence>
<dbReference type="CDD" id="cd07956">
    <property type="entry name" value="Anticodon_Ia_Arg"/>
    <property type="match status" value="1"/>
</dbReference>
<keyword evidence="2 9" id="KW-0963">Cytoplasm</keyword>
<dbReference type="InterPro" id="IPR035684">
    <property type="entry name" value="ArgRS_core"/>
</dbReference>
<dbReference type="InterPro" id="IPR014729">
    <property type="entry name" value="Rossmann-like_a/b/a_fold"/>
</dbReference>
<keyword evidence="3 9" id="KW-0436">Ligase</keyword>
<name>A0ABU5U618_9CYAN</name>
<dbReference type="Gene3D" id="3.30.1360.70">
    <property type="entry name" value="Arginyl tRNA synthetase N-terminal domain"/>
    <property type="match status" value="1"/>
</dbReference>
<evidence type="ECO:0000256" key="5">
    <source>
        <dbReference type="ARBA" id="ARBA00022840"/>
    </source>
</evidence>
<evidence type="ECO:0000256" key="3">
    <source>
        <dbReference type="ARBA" id="ARBA00022598"/>
    </source>
</evidence>